<feature type="region of interest" description="Disordered" evidence="1">
    <location>
        <begin position="357"/>
        <end position="491"/>
    </location>
</feature>
<evidence type="ECO:0000313" key="3">
    <source>
        <dbReference type="Proteomes" id="UP000274822"/>
    </source>
</evidence>
<protein>
    <submittedName>
        <fullName evidence="2">Uncharacterized protein</fullName>
    </submittedName>
</protein>
<accession>A0A433QBD1</accession>
<feature type="compositionally biased region" description="Acidic residues" evidence="1">
    <location>
        <begin position="357"/>
        <end position="367"/>
    </location>
</feature>
<gene>
    <name evidence="2" type="ORF">BC938DRAFT_483705</name>
</gene>
<feature type="compositionally biased region" description="Polar residues" evidence="1">
    <location>
        <begin position="408"/>
        <end position="421"/>
    </location>
</feature>
<dbReference type="AlphaFoldDB" id="A0A433QBD1"/>
<proteinExistence type="predicted"/>
<feature type="compositionally biased region" description="Polar residues" evidence="1">
    <location>
        <begin position="482"/>
        <end position="491"/>
    </location>
</feature>
<evidence type="ECO:0000256" key="1">
    <source>
        <dbReference type="SAM" id="MobiDB-lite"/>
    </source>
</evidence>
<name>A0A433QBD1_9FUNG</name>
<evidence type="ECO:0000313" key="2">
    <source>
        <dbReference type="EMBL" id="RUS27106.1"/>
    </source>
</evidence>
<feature type="compositionally biased region" description="Low complexity" evidence="1">
    <location>
        <begin position="368"/>
        <end position="398"/>
    </location>
</feature>
<comment type="caution">
    <text evidence="2">The sequence shown here is derived from an EMBL/GenBank/DDBJ whole genome shotgun (WGS) entry which is preliminary data.</text>
</comment>
<dbReference type="EMBL" id="RBNJ01009035">
    <property type="protein sequence ID" value="RUS27106.1"/>
    <property type="molecule type" value="Genomic_DNA"/>
</dbReference>
<organism evidence="2 3">
    <name type="scientific">Jimgerdemannia flammicorona</name>
    <dbReference type="NCBI Taxonomy" id="994334"/>
    <lineage>
        <taxon>Eukaryota</taxon>
        <taxon>Fungi</taxon>
        <taxon>Fungi incertae sedis</taxon>
        <taxon>Mucoromycota</taxon>
        <taxon>Mucoromycotina</taxon>
        <taxon>Endogonomycetes</taxon>
        <taxon>Endogonales</taxon>
        <taxon>Endogonaceae</taxon>
        <taxon>Jimgerdemannia</taxon>
    </lineage>
</organism>
<sequence length="869" mass="96730">MTNVIGKVWKRNATLTKPNSYAVQDSQKLEKIRSDDPHKPDFAMPFRIKNSIFLKQVKAHSDAWENKQDSVMSLSNLPLVLQKPNAWVDEPDTTMFTNSLNRTQLNAVGVSIKDSQLFEEQGISSDMSAYRDSYHIVPVAGEDGILEFEEHGSKGEVTSWSGSEVEDPILLLDVDVTPELEEHISEVENPILSNDVDVATELEDLVSNAEIAAENVSKVEENKMDFLVEVESSIIPNDVEDSSEPNVDTKGNKFENAETVFYDWLNKPLPDEEKKVKKFVELHKFGNGMASVVEKKQVIMFVPTYLLDDIGWYTDKLGICLYVRRRLTKDQLRKLNKMIQENSTFFHGVEQLVIEDDTTDSEDDEPSDGNNNEPSDGNNNEPSDGNNNEPSDGNNNEPSDGNNDEGQRNNGKRTPNNQSQKSVSGSGNEGGDSGSGAVRPLDLGNLGEGYSLSGVRTGVARRSPNNSGKNEKDGEDCGLSTPEASNSTPSVTGNWRQFLRSFCCCSSGVEIEENLRASNGSEESMTPETIAPSLPTNHSNPIDEACQITVPSLAISTNSSNDGIATAAVLHVSTEGSDPGTSLPEMSNNMTETNVLQGIHAAGSVFYNSRLHIDNYAQRTPFLEVPEAPKFTVVVCTISRAVLPGVEQKFMISFTLKLTVTKCSHKFELESIVLTGGKDHLIKDERYFFKNFLIEIIPYNAEIECRNAKPESKRIGYWVIAQKGDTDGIKWCHKVDKPFKRARVLRHQFEPYMAEYFWDCLGDEPTEYTVNLKAGLTFLETDAKNSWRHTYHGDLVNSASVQIKKIQEHTNVNVRLKANEYIWEVERNAENGVYRSNTKNIPFTNCHDCCNLKARICTSNIEEDGDLGA</sequence>
<keyword evidence="3" id="KW-1185">Reference proteome</keyword>
<dbReference type="Proteomes" id="UP000274822">
    <property type="component" value="Unassembled WGS sequence"/>
</dbReference>
<reference evidence="2 3" key="1">
    <citation type="journal article" date="2018" name="New Phytol.">
        <title>Phylogenomics of Endogonaceae and evolution of mycorrhizas within Mucoromycota.</title>
        <authorList>
            <person name="Chang Y."/>
            <person name="Desiro A."/>
            <person name="Na H."/>
            <person name="Sandor L."/>
            <person name="Lipzen A."/>
            <person name="Clum A."/>
            <person name="Barry K."/>
            <person name="Grigoriev I.V."/>
            <person name="Martin F.M."/>
            <person name="Stajich J.E."/>
            <person name="Smith M.E."/>
            <person name="Bonito G."/>
            <person name="Spatafora J.W."/>
        </authorList>
    </citation>
    <scope>NUCLEOTIDE SEQUENCE [LARGE SCALE GENOMIC DNA]</scope>
    <source>
        <strain evidence="2 3">AD002</strain>
    </source>
</reference>